<evidence type="ECO:0000313" key="3">
    <source>
        <dbReference type="Proteomes" id="UP000256405"/>
    </source>
</evidence>
<accession>A0A3E0DFR1</accession>
<reference evidence="2 3" key="1">
    <citation type="submission" date="2018-08" db="EMBL/GenBank/DDBJ databases">
        <title>Genomic Encyclopedia of Archaeal and Bacterial Type Strains, Phase II (KMG-II): from individual species to whole genera.</title>
        <authorList>
            <person name="Goeker M."/>
        </authorList>
    </citation>
    <scope>NUCLEOTIDE SEQUENCE [LARGE SCALE GENOMIC DNA]</scope>
    <source>
        <strain evidence="2 3">DSM 15986</strain>
    </source>
</reference>
<comment type="caution">
    <text evidence="2">The sequence shown here is derived from an EMBL/GenBank/DDBJ whole genome shotgun (WGS) entry which is preliminary data.</text>
</comment>
<organism evidence="2 3">
    <name type="scientific">Algoriphagus antarcticus</name>
    <dbReference type="NCBI Taxonomy" id="238540"/>
    <lineage>
        <taxon>Bacteria</taxon>
        <taxon>Pseudomonadati</taxon>
        <taxon>Bacteroidota</taxon>
        <taxon>Cytophagia</taxon>
        <taxon>Cytophagales</taxon>
        <taxon>Cyclobacteriaceae</taxon>
        <taxon>Algoriphagus</taxon>
    </lineage>
</organism>
<dbReference type="Proteomes" id="UP000256405">
    <property type="component" value="Unassembled WGS sequence"/>
</dbReference>
<name>A0A3E0DFR1_9BACT</name>
<dbReference type="EMBL" id="QUNF01000027">
    <property type="protein sequence ID" value="REG81405.1"/>
    <property type="molecule type" value="Genomic_DNA"/>
</dbReference>
<keyword evidence="1" id="KW-0472">Membrane</keyword>
<evidence type="ECO:0000313" key="2">
    <source>
        <dbReference type="EMBL" id="REG81405.1"/>
    </source>
</evidence>
<protein>
    <submittedName>
        <fullName evidence="2">Uncharacterized protein</fullName>
    </submittedName>
</protein>
<keyword evidence="3" id="KW-1185">Reference proteome</keyword>
<sequence>MEVILKWCSKSVFIYHKVTKKTEARFLFSFDSLWFILFTGCFISDFDNQLPVFGNLKTFILLGYKVFTTFVVEPIF</sequence>
<gene>
    <name evidence="2" type="ORF">C8N25_12753</name>
</gene>
<feature type="transmembrane region" description="Helical" evidence="1">
    <location>
        <begin position="26"/>
        <end position="46"/>
    </location>
</feature>
<proteinExistence type="predicted"/>
<keyword evidence="1" id="KW-0812">Transmembrane</keyword>
<evidence type="ECO:0000256" key="1">
    <source>
        <dbReference type="SAM" id="Phobius"/>
    </source>
</evidence>
<keyword evidence="1" id="KW-1133">Transmembrane helix</keyword>
<dbReference type="AlphaFoldDB" id="A0A3E0DFR1"/>